<dbReference type="RefSeq" id="WP_074760222.1">
    <property type="nucleotide sequence ID" value="NZ_FNRF01000001.1"/>
</dbReference>
<accession>A0A1H3YHR3</accession>
<dbReference type="OrthoDB" id="1069414at2"/>
<organism evidence="1 2">
    <name type="scientific">Xylanibacter ruminicola</name>
    <name type="common">Prevotella ruminicola</name>
    <dbReference type="NCBI Taxonomy" id="839"/>
    <lineage>
        <taxon>Bacteria</taxon>
        <taxon>Pseudomonadati</taxon>
        <taxon>Bacteroidota</taxon>
        <taxon>Bacteroidia</taxon>
        <taxon>Bacteroidales</taxon>
        <taxon>Prevotellaceae</taxon>
        <taxon>Xylanibacter</taxon>
    </lineage>
</organism>
<dbReference type="EMBL" id="FNRF01000001">
    <property type="protein sequence ID" value="SEA11095.1"/>
    <property type="molecule type" value="Genomic_DNA"/>
</dbReference>
<dbReference type="AlphaFoldDB" id="A0A1H3YHR3"/>
<evidence type="ECO:0008006" key="3">
    <source>
        <dbReference type="Google" id="ProtNLM"/>
    </source>
</evidence>
<gene>
    <name evidence="1" type="ORF">SAMN05216462_0662</name>
</gene>
<name>A0A1H3YHR3_XYLRU</name>
<protein>
    <recommendedName>
        <fullName evidence="3">Lipoprotein</fullName>
    </recommendedName>
</protein>
<sequence>MKRWLTLLLCTLLMACVGDENIYREYECRFVFDPTLHPLPCQLTAMLSTPGQFMKIETNVQQGVRHLKTTRNFDDAVEDIRLNTERESQQTYALGANNCIIVGVSSYDNILVAYEGQCSNCLKELGGRNYPLTWQNSGLYLHCSKCNRTYNVNNGVLAEGNAGIALYRYKVGLDGGILRVWN</sequence>
<proteinExistence type="predicted"/>
<evidence type="ECO:0000313" key="2">
    <source>
        <dbReference type="Proteomes" id="UP000182257"/>
    </source>
</evidence>
<evidence type="ECO:0000313" key="1">
    <source>
        <dbReference type="EMBL" id="SEA11095.1"/>
    </source>
</evidence>
<dbReference type="PROSITE" id="PS51257">
    <property type="entry name" value="PROKAR_LIPOPROTEIN"/>
    <property type="match status" value="1"/>
</dbReference>
<dbReference type="Proteomes" id="UP000182257">
    <property type="component" value="Unassembled WGS sequence"/>
</dbReference>
<reference evidence="1 2" key="1">
    <citation type="submission" date="2016-10" db="EMBL/GenBank/DDBJ databases">
        <authorList>
            <person name="de Groot N.N."/>
        </authorList>
    </citation>
    <scope>NUCLEOTIDE SEQUENCE [LARGE SCALE GENOMIC DNA]</scope>
    <source>
        <strain evidence="1 2">D31d</strain>
    </source>
</reference>